<reference evidence="1 2" key="1">
    <citation type="submission" date="2016-11" db="EMBL/GenBank/DDBJ databases">
        <authorList>
            <person name="Jaros S."/>
            <person name="Januszkiewicz K."/>
            <person name="Wedrychowicz H."/>
        </authorList>
    </citation>
    <scope>NUCLEOTIDE SEQUENCE [LARGE SCALE GENOMIC DNA]</scope>
    <source>
        <strain evidence="1 2">DSM 21864</strain>
    </source>
</reference>
<sequence>MHKKKIIKGERGMAKLIFSREKYMKDKGLLSYIHNKYWVNKCNGKEVKKVTGKYECGIYIVNLEWCNNLEEH</sequence>
<keyword evidence="2" id="KW-1185">Reference proteome</keyword>
<evidence type="ECO:0000313" key="1">
    <source>
        <dbReference type="EMBL" id="SHJ64496.1"/>
    </source>
</evidence>
<name>A0A1M6L049_9CLOT</name>
<dbReference type="Proteomes" id="UP000184080">
    <property type="component" value="Unassembled WGS sequence"/>
</dbReference>
<dbReference type="STRING" id="1121298.SAMN05444401_3556"/>
<evidence type="ECO:0000313" key="2">
    <source>
        <dbReference type="Proteomes" id="UP000184080"/>
    </source>
</evidence>
<organism evidence="1 2">
    <name type="scientific">Clostridium amylolyticum</name>
    <dbReference type="NCBI Taxonomy" id="1121298"/>
    <lineage>
        <taxon>Bacteria</taxon>
        <taxon>Bacillati</taxon>
        <taxon>Bacillota</taxon>
        <taxon>Clostridia</taxon>
        <taxon>Eubacteriales</taxon>
        <taxon>Clostridiaceae</taxon>
        <taxon>Clostridium</taxon>
    </lineage>
</organism>
<gene>
    <name evidence="1" type="ORF">SAMN05444401_3556</name>
</gene>
<dbReference type="AlphaFoldDB" id="A0A1M6L049"/>
<protein>
    <submittedName>
        <fullName evidence="1">Uncharacterized protein</fullName>
    </submittedName>
</protein>
<dbReference type="EMBL" id="FQZO01000006">
    <property type="protein sequence ID" value="SHJ64496.1"/>
    <property type="molecule type" value="Genomic_DNA"/>
</dbReference>
<proteinExistence type="predicted"/>
<accession>A0A1M6L049</accession>